<keyword evidence="5" id="KW-0560">Oxidoreductase</keyword>
<evidence type="ECO:0000256" key="4">
    <source>
        <dbReference type="ARBA" id="ARBA00022827"/>
    </source>
</evidence>
<feature type="binding site" evidence="9">
    <location>
        <position position="175"/>
    </location>
    <ligand>
        <name>FAD</name>
        <dbReference type="ChEBI" id="CHEBI:57692"/>
    </ligand>
</feature>
<dbReference type="PRINTS" id="PR00411">
    <property type="entry name" value="PNDRDTASEI"/>
</dbReference>
<keyword evidence="12" id="KW-1185">Reference proteome</keyword>
<dbReference type="Pfam" id="PF01266">
    <property type="entry name" value="DAO"/>
    <property type="match status" value="1"/>
</dbReference>
<sequence length="328" mass="35230">MVASSRQEAVVIGAGVSGLTTAIRLAETGVRVQVIAGRPPSRTTSALAGASWGPYMVDDERVTGWSATTLDEFARIADGDDCGVRFVRGMEASVEPAEPPAWATALSDYRLCDSTELPAGFVIGWWHTIPLIDMPVYLRYLTARLARSGVRVTELPRPLRSFAEVSLPGVLINCTGLGARDLTKDPDLQATRGQLVVVDNPGVDWFFQDSAEHGDLTYFLPHGDHVVMGGIAVDHDDAKDALQPDPAVEKGIRERCELIEPRLAGAAVRERRVGLRPNRAAGVRVEVDRSGDRTVIHNYGHSGCGVTLSWGCADEVVALLAGLRPGSE</sequence>
<feature type="domain" description="FAD dependent oxidoreductase" evidence="10">
    <location>
        <begin position="9"/>
        <end position="318"/>
    </location>
</feature>
<dbReference type="EMBL" id="BONH01000015">
    <property type="protein sequence ID" value="GIF98443.1"/>
    <property type="molecule type" value="Genomic_DNA"/>
</dbReference>
<dbReference type="Gene3D" id="3.30.9.10">
    <property type="entry name" value="D-Amino Acid Oxidase, subunit A, domain 2"/>
    <property type="match status" value="1"/>
</dbReference>
<keyword evidence="4 9" id="KW-0274">FAD</keyword>
<evidence type="ECO:0000256" key="9">
    <source>
        <dbReference type="PIRSR" id="PIRSR000189-1"/>
    </source>
</evidence>
<gene>
    <name evidence="11" type="primary">aao</name>
    <name evidence="11" type="ORF">Cci01nite_35370</name>
</gene>
<dbReference type="GO" id="GO:0019478">
    <property type="term" value="P:D-amino acid catabolic process"/>
    <property type="evidence" value="ECO:0007669"/>
    <property type="project" value="TreeGrafter"/>
</dbReference>
<evidence type="ECO:0000256" key="3">
    <source>
        <dbReference type="ARBA" id="ARBA00022630"/>
    </source>
</evidence>
<evidence type="ECO:0000313" key="12">
    <source>
        <dbReference type="Proteomes" id="UP000659904"/>
    </source>
</evidence>
<dbReference type="GO" id="GO:0003884">
    <property type="term" value="F:D-amino-acid oxidase activity"/>
    <property type="evidence" value="ECO:0007669"/>
    <property type="project" value="UniProtKB-EC"/>
</dbReference>
<dbReference type="EC" id="1.4.3.3" evidence="6"/>
<dbReference type="Proteomes" id="UP000659904">
    <property type="component" value="Unassembled WGS sequence"/>
</dbReference>
<comment type="caution">
    <text evidence="11">The sequence shown here is derived from an EMBL/GenBank/DDBJ whole genome shotgun (WGS) entry which is preliminary data.</text>
</comment>
<dbReference type="PIRSF" id="PIRSF000189">
    <property type="entry name" value="D-aa_oxidase"/>
    <property type="match status" value="1"/>
</dbReference>
<dbReference type="Gene3D" id="3.40.50.720">
    <property type="entry name" value="NAD(P)-binding Rossmann-like Domain"/>
    <property type="match status" value="1"/>
</dbReference>
<evidence type="ECO:0000256" key="5">
    <source>
        <dbReference type="ARBA" id="ARBA00023002"/>
    </source>
</evidence>
<accession>A0A8J3NZK3</accession>
<proteinExistence type="inferred from homology"/>
<feature type="binding site" evidence="9">
    <location>
        <position position="303"/>
    </location>
    <ligand>
        <name>D-dopa</name>
        <dbReference type="ChEBI" id="CHEBI:149689"/>
    </ligand>
</feature>
<feature type="binding site" evidence="9">
    <location>
        <begin position="44"/>
        <end position="45"/>
    </location>
    <ligand>
        <name>FAD</name>
        <dbReference type="ChEBI" id="CHEBI:57692"/>
    </ligand>
</feature>
<name>A0A8J3NZK3_9ACTN</name>
<evidence type="ECO:0000256" key="2">
    <source>
        <dbReference type="ARBA" id="ARBA00006730"/>
    </source>
</evidence>
<dbReference type="InterPro" id="IPR023209">
    <property type="entry name" value="DAO"/>
</dbReference>
<comment type="catalytic activity">
    <reaction evidence="8">
        <text>a D-alpha-amino acid + O2 + H2O = a 2-oxocarboxylate + H2O2 + NH4(+)</text>
        <dbReference type="Rhea" id="RHEA:21816"/>
        <dbReference type="ChEBI" id="CHEBI:15377"/>
        <dbReference type="ChEBI" id="CHEBI:15379"/>
        <dbReference type="ChEBI" id="CHEBI:16240"/>
        <dbReference type="ChEBI" id="CHEBI:28938"/>
        <dbReference type="ChEBI" id="CHEBI:35179"/>
        <dbReference type="ChEBI" id="CHEBI:59871"/>
        <dbReference type="EC" id="1.4.3.3"/>
    </reaction>
    <physiologicalReaction direction="left-to-right" evidence="8">
        <dbReference type="Rhea" id="RHEA:21817"/>
    </physiologicalReaction>
</comment>
<reference evidence="11 12" key="1">
    <citation type="submission" date="2021-01" db="EMBL/GenBank/DDBJ databases">
        <title>Whole genome shotgun sequence of Catellatospora citrea NBRC 14495.</title>
        <authorList>
            <person name="Komaki H."/>
            <person name="Tamura T."/>
        </authorList>
    </citation>
    <scope>NUCLEOTIDE SEQUENCE [LARGE SCALE GENOMIC DNA]</scope>
    <source>
        <strain evidence="11 12">NBRC 14495</strain>
    </source>
</reference>
<dbReference type="InterPro" id="IPR006076">
    <property type="entry name" value="FAD-dep_OxRdtase"/>
</dbReference>
<dbReference type="PANTHER" id="PTHR11530:SF11">
    <property type="entry name" value="D-ASPARTATE OXIDASE"/>
    <property type="match status" value="1"/>
</dbReference>
<dbReference type="GO" id="GO:0005737">
    <property type="term" value="C:cytoplasm"/>
    <property type="evidence" value="ECO:0007669"/>
    <property type="project" value="TreeGrafter"/>
</dbReference>
<comment type="cofactor">
    <cofactor evidence="1 9">
        <name>FAD</name>
        <dbReference type="ChEBI" id="CHEBI:57692"/>
    </cofactor>
</comment>
<protein>
    <recommendedName>
        <fullName evidence="7">D-amino-acid oxidase</fullName>
        <ecNumber evidence="6">1.4.3.3</ecNumber>
    </recommendedName>
</protein>
<dbReference type="PANTHER" id="PTHR11530">
    <property type="entry name" value="D-AMINO ACID OXIDASE"/>
    <property type="match status" value="1"/>
</dbReference>
<dbReference type="SUPFAM" id="SSF51971">
    <property type="entry name" value="Nucleotide-binding domain"/>
    <property type="match status" value="1"/>
</dbReference>
<dbReference type="SUPFAM" id="SSF54373">
    <property type="entry name" value="FAD-linked reductases, C-terminal domain"/>
    <property type="match status" value="1"/>
</dbReference>
<evidence type="ECO:0000256" key="1">
    <source>
        <dbReference type="ARBA" id="ARBA00001974"/>
    </source>
</evidence>
<organism evidence="11 12">
    <name type="scientific">Catellatospora citrea</name>
    <dbReference type="NCBI Taxonomy" id="53366"/>
    <lineage>
        <taxon>Bacteria</taxon>
        <taxon>Bacillati</taxon>
        <taxon>Actinomycetota</taxon>
        <taxon>Actinomycetes</taxon>
        <taxon>Micromonosporales</taxon>
        <taxon>Micromonosporaceae</taxon>
        <taxon>Catellatospora</taxon>
    </lineage>
</organism>
<dbReference type="AlphaFoldDB" id="A0A8J3NZK3"/>
<evidence type="ECO:0000256" key="6">
    <source>
        <dbReference type="ARBA" id="ARBA00039101"/>
    </source>
</evidence>
<dbReference type="RefSeq" id="WP_239165495.1">
    <property type="nucleotide sequence ID" value="NZ_BONH01000015.1"/>
</dbReference>
<keyword evidence="3" id="KW-0285">Flavoprotein</keyword>
<dbReference type="PROSITE" id="PS00677">
    <property type="entry name" value="DAO"/>
    <property type="match status" value="1"/>
</dbReference>
<evidence type="ECO:0000256" key="7">
    <source>
        <dbReference type="ARBA" id="ARBA00039751"/>
    </source>
</evidence>
<dbReference type="GO" id="GO:0071949">
    <property type="term" value="F:FAD binding"/>
    <property type="evidence" value="ECO:0007669"/>
    <property type="project" value="InterPro"/>
</dbReference>
<evidence type="ECO:0000313" key="11">
    <source>
        <dbReference type="EMBL" id="GIF98443.1"/>
    </source>
</evidence>
<comment type="similarity">
    <text evidence="2">Belongs to the DAMOX/DASOX family.</text>
</comment>
<feature type="binding site" evidence="9">
    <location>
        <position position="276"/>
    </location>
    <ligand>
        <name>D-dopa</name>
        <dbReference type="ChEBI" id="CHEBI:149689"/>
    </ligand>
</feature>
<feature type="binding site" evidence="9">
    <location>
        <position position="218"/>
    </location>
    <ligand>
        <name>D-dopa</name>
        <dbReference type="ChEBI" id="CHEBI:149689"/>
    </ligand>
</feature>
<dbReference type="InterPro" id="IPR006181">
    <property type="entry name" value="D-amino_acid_oxidase_CS"/>
</dbReference>
<evidence type="ECO:0000256" key="8">
    <source>
        <dbReference type="ARBA" id="ARBA00049547"/>
    </source>
</evidence>
<evidence type="ECO:0000259" key="10">
    <source>
        <dbReference type="Pfam" id="PF01266"/>
    </source>
</evidence>